<dbReference type="EMBL" id="REGN01013917">
    <property type="protein sequence ID" value="RMZ93298.1"/>
    <property type="molecule type" value="Genomic_DNA"/>
</dbReference>
<accession>A0A3M7P2L9</accession>
<proteinExistence type="predicted"/>
<name>A0A3M7P2L9_BRAPC</name>
<organism evidence="1 2">
    <name type="scientific">Brachionus plicatilis</name>
    <name type="common">Marine rotifer</name>
    <name type="synonym">Brachionus muelleri</name>
    <dbReference type="NCBI Taxonomy" id="10195"/>
    <lineage>
        <taxon>Eukaryota</taxon>
        <taxon>Metazoa</taxon>
        <taxon>Spiralia</taxon>
        <taxon>Gnathifera</taxon>
        <taxon>Rotifera</taxon>
        <taxon>Eurotatoria</taxon>
        <taxon>Monogononta</taxon>
        <taxon>Pseudotrocha</taxon>
        <taxon>Ploima</taxon>
        <taxon>Brachionidae</taxon>
        <taxon>Brachionus</taxon>
    </lineage>
</organism>
<reference evidence="1 2" key="1">
    <citation type="journal article" date="2018" name="Sci. Rep.">
        <title>Genomic signatures of local adaptation to the degree of environmental predictability in rotifers.</title>
        <authorList>
            <person name="Franch-Gras L."/>
            <person name="Hahn C."/>
            <person name="Garcia-Roger E.M."/>
            <person name="Carmona M.J."/>
            <person name="Serra M."/>
            <person name="Gomez A."/>
        </authorList>
    </citation>
    <scope>NUCLEOTIDE SEQUENCE [LARGE SCALE GENOMIC DNA]</scope>
    <source>
        <strain evidence="1">HYR1</strain>
    </source>
</reference>
<gene>
    <name evidence="1" type="ORF">BpHYR1_022656</name>
</gene>
<dbReference type="Proteomes" id="UP000276133">
    <property type="component" value="Unassembled WGS sequence"/>
</dbReference>
<comment type="caution">
    <text evidence="1">The sequence shown here is derived from an EMBL/GenBank/DDBJ whole genome shotgun (WGS) entry which is preliminary data.</text>
</comment>
<keyword evidence="2" id="KW-1185">Reference proteome</keyword>
<dbReference type="AlphaFoldDB" id="A0A3M7P2L9"/>
<evidence type="ECO:0000313" key="2">
    <source>
        <dbReference type="Proteomes" id="UP000276133"/>
    </source>
</evidence>
<evidence type="ECO:0000313" key="1">
    <source>
        <dbReference type="EMBL" id="RMZ93298.1"/>
    </source>
</evidence>
<protein>
    <submittedName>
        <fullName evidence="1">Uncharacterized protein</fullName>
    </submittedName>
</protein>
<feature type="non-terminal residue" evidence="1">
    <location>
        <position position="1"/>
    </location>
</feature>
<sequence>VSFLDSIIIAINFIKISKKKKHKLNSNLILKISIQRISFDYLINSFIQKNIEPNSININDFTFILEIKKSEFIINYQQSIIIYLIIF</sequence>